<dbReference type="InterPro" id="IPR020904">
    <property type="entry name" value="Sc_DH/Rdtase_CS"/>
</dbReference>
<accession>A0ABN1PRB6</accession>
<comment type="caution">
    <text evidence="4">The sequence shown here is derived from an EMBL/GenBank/DDBJ whole genome shotgun (WGS) entry which is preliminary data.</text>
</comment>
<keyword evidence="5" id="KW-1185">Reference proteome</keyword>
<dbReference type="SMART" id="SM00822">
    <property type="entry name" value="PKS_KR"/>
    <property type="match status" value="1"/>
</dbReference>
<proteinExistence type="inferred from homology"/>
<dbReference type="PANTHER" id="PTHR43477">
    <property type="entry name" value="DIHYDROANTICAPSIN 7-DEHYDROGENASE"/>
    <property type="match status" value="1"/>
</dbReference>
<evidence type="ECO:0000313" key="5">
    <source>
        <dbReference type="Proteomes" id="UP001499967"/>
    </source>
</evidence>
<dbReference type="NCBIfam" id="NF005559">
    <property type="entry name" value="PRK07231.1"/>
    <property type="match status" value="1"/>
</dbReference>
<name>A0ABN1PRB6_9PSEU</name>
<dbReference type="PRINTS" id="PR00080">
    <property type="entry name" value="SDRFAMILY"/>
</dbReference>
<sequence length="279" mass="28078">MSIPPPPPSEFAGRTAVVTGAAKGIGAAVATRLAAAGAAVVACDVDGDALHEHAEGLRAGGARVAEVVGDVSSAATAAEAARRAEADFGGAHVLVNAAGIQRYGTVETTDESTWDEVLAVNVTSIFLFAKHLVPLMRAAGGGAIVNVSSVQAFVTQTEVVAYAASKGAINALTRAIAVDHAHEGIRCNVVCPGSVDTPMLRATAARFAGDRDPGELVADWGRAHPLGRTARPEEVAEVCAFLAGPRSSFVTGSEMRVDGGLTAAAGVVLPADPDATLAP</sequence>
<dbReference type="Proteomes" id="UP001499967">
    <property type="component" value="Unassembled WGS sequence"/>
</dbReference>
<dbReference type="PRINTS" id="PR00081">
    <property type="entry name" value="GDHRDH"/>
</dbReference>
<dbReference type="EMBL" id="BAAAHP010000055">
    <property type="protein sequence ID" value="GAA0931980.1"/>
    <property type="molecule type" value="Genomic_DNA"/>
</dbReference>
<protein>
    <submittedName>
        <fullName evidence="4">Glucose 1-dehydrogenase</fullName>
    </submittedName>
</protein>
<dbReference type="SUPFAM" id="SSF51735">
    <property type="entry name" value="NAD(P)-binding Rossmann-fold domains"/>
    <property type="match status" value="1"/>
</dbReference>
<evidence type="ECO:0000256" key="1">
    <source>
        <dbReference type="ARBA" id="ARBA00006484"/>
    </source>
</evidence>
<reference evidence="4 5" key="1">
    <citation type="journal article" date="2019" name="Int. J. Syst. Evol. Microbiol.">
        <title>The Global Catalogue of Microorganisms (GCM) 10K type strain sequencing project: providing services to taxonomists for standard genome sequencing and annotation.</title>
        <authorList>
            <consortium name="The Broad Institute Genomics Platform"/>
            <consortium name="The Broad Institute Genome Sequencing Center for Infectious Disease"/>
            <person name="Wu L."/>
            <person name="Ma J."/>
        </authorList>
    </citation>
    <scope>NUCLEOTIDE SEQUENCE [LARGE SCALE GENOMIC DNA]</scope>
    <source>
        <strain evidence="4 5">JCM 11117</strain>
    </source>
</reference>
<dbReference type="PROSITE" id="PS00061">
    <property type="entry name" value="ADH_SHORT"/>
    <property type="match status" value="1"/>
</dbReference>
<evidence type="ECO:0000313" key="4">
    <source>
        <dbReference type="EMBL" id="GAA0931980.1"/>
    </source>
</evidence>
<dbReference type="CDD" id="cd05233">
    <property type="entry name" value="SDR_c"/>
    <property type="match status" value="1"/>
</dbReference>
<dbReference type="InterPro" id="IPR002347">
    <property type="entry name" value="SDR_fam"/>
</dbReference>
<dbReference type="InterPro" id="IPR051122">
    <property type="entry name" value="SDR_DHRS6-like"/>
</dbReference>
<organism evidence="4 5">
    <name type="scientific">Pseudonocardia zijingensis</name>
    <dbReference type="NCBI Taxonomy" id="153376"/>
    <lineage>
        <taxon>Bacteria</taxon>
        <taxon>Bacillati</taxon>
        <taxon>Actinomycetota</taxon>
        <taxon>Actinomycetes</taxon>
        <taxon>Pseudonocardiales</taxon>
        <taxon>Pseudonocardiaceae</taxon>
        <taxon>Pseudonocardia</taxon>
    </lineage>
</organism>
<evidence type="ECO:0000256" key="2">
    <source>
        <dbReference type="ARBA" id="ARBA00023002"/>
    </source>
</evidence>
<dbReference type="InterPro" id="IPR057326">
    <property type="entry name" value="KR_dom"/>
</dbReference>
<feature type="domain" description="Ketoreductase" evidence="3">
    <location>
        <begin position="14"/>
        <end position="196"/>
    </location>
</feature>
<dbReference type="RefSeq" id="WP_343941067.1">
    <property type="nucleotide sequence ID" value="NZ_BAAAHP010000055.1"/>
</dbReference>
<dbReference type="InterPro" id="IPR036291">
    <property type="entry name" value="NAD(P)-bd_dom_sf"/>
</dbReference>
<keyword evidence="2" id="KW-0560">Oxidoreductase</keyword>
<dbReference type="Pfam" id="PF13561">
    <property type="entry name" value="adh_short_C2"/>
    <property type="match status" value="1"/>
</dbReference>
<evidence type="ECO:0000259" key="3">
    <source>
        <dbReference type="SMART" id="SM00822"/>
    </source>
</evidence>
<comment type="similarity">
    <text evidence="1">Belongs to the short-chain dehydrogenases/reductases (SDR) family.</text>
</comment>
<dbReference type="Gene3D" id="3.40.50.720">
    <property type="entry name" value="NAD(P)-binding Rossmann-like Domain"/>
    <property type="match status" value="1"/>
</dbReference>
<dbReference type="PANTHER" id="PTHR43477:SF1">
    <property type="entry name" value="DIHYDROANTICAPSIN 7-DEHYDROGENASE"/>
    <property type="match status" value="1"/>
</dbReference>
<gene>
    <name evidence="4" type="ORF">GCM10009559_20640</name>
</gene>